<comment type="similarity">
    <text evidence="2">Belongs to the bacterial solute-binding protein SsuA/TauA family.</text>
</comment>
<comment type="subcellular location">
    <subcellularLocation>
        <location evidence="1">Periplasm</location>
    </subcellularLocation>
</comment>
<protein>
    <submittedName>
        <fullName evidence="5">ABC transporter substrate-binding protein</fullName>
    </submittedName>
</protein>
<proteinExistence type="inferred from homology"/>
<dbReference type="SUPFAM" id="SSF53850">
    <property type="entry name" value="Periplasmic binding protein-like II"/>
    <property type="match status" value="1"/>
</dbReference>
<organism evidence="5 6">
    <name type="scientific">Shewanella cyperi</name>
    <dbReference type="NCBI Taxonomy" id="2814292"/>
    <lineage>
        <taxon>Bacteria</taxon>
        <taxon>Pseudomonadati</taxon>
        <taxon>Pseudomonadota</taxon>
        <taxon>Gammaproteobacteria</taxon>
        <taxon>Alteromonadales</taxon>
        <taxon>Shewanellaceae</taxon>
        <taxon>Shewanella</taxon>
    </lineage>
</organism>
<reference evidence="5 6" key="1">
    <citation type="submission" date="2021-03" db="EMBL/GenBank/DDBJ databases">
        <title>Novel species identification of genus Shewanella.</title>
        <authorList>
            <person name="Liu G."/>
            <person name="Zhang Q."/>
        </authorList>
    </citation>
    <scope>NUCLEOTIDE SEQUENCE [LARGE SCALE GENOMIC DNA]</scope>
    <source>
        <strain evidence="5 6">FJAT-53726</strain>
    </source>
</reference>
<keyword evidence="6" id="KW-1185">Reference proteome</keyword>
<keyword evidence="3" id="KW-0732">Signal</keyword>
<dbReference type="EMBL" id="CP071504">
    <property type="protein sequence ID" value="QSX31571.1"/>
    <property type="molecule type" value="Genomic_DNA"/>
</dbReference>
<dbReference type="GO" id="GO:0042597">
    <property type="term" value="C:periplasmic space"/>
    <property type="evidence" value="ECO:0007669"/>
    <property type="project" value="UniProtKB-SubCell"/>
</dbReference>
<evidence type="ECO:0000259" key="4">
    <source>
        <dbReference type="Pfam" id="PF09084"/>
    </source>
</evidence>
<evidence type="ECO:0000256" key="1">
    <source>
        <dbReference type="ARBA" id="ARBA00004418"/>
    </source>
</evidence>
<dbReference type="KEGG" id="scyp:JYB88_08130"/>
<gene>
    <name evidence="5" type="ORF">JYB88_08130</name>
</gene>
<evidence type="ECO:0000256" key="3">
    <source>
        <dbReference type="ARBA" id="ARBA00022729"/>
    </source>
</evidence>
<name>A0A974XQS0_9GAMM</name>
<accession>A0A974XQS0</accession>
<evidence type="ECO:0000256" key="2">
    <source>
        <dbReference type="ARBA" id="ARBA00010742"/>
    </source>
</evidence>
<dbReference type="PANTHER" id="PTHR30024:SF47">
    <property type="entry name" value="TAURINE-BINDING PERIPLASMIC PROTEIN"/>
    <property type="match status" value="1"/>
</dbReference>
<sequence>MKKTLIPGCLLILTTIAVLWWNRPITGHQVQTVRIAISTTPLSAPLIIASHLGLFDAQDLRVELLPVRGGNKTFDMMINDHVDMATSSESVVMFNAFSRDDFSVLASFATSNNDVKLIGLKPLGQTSAPALVGKRIGVVSGSASEFFLYSFSILSGESSPGVVIGYKAIEELAPALLAGDVDAVSIWEPHAFQLLDSLGNRGFHFPARGYYNLSFNLLAKRNTAISPQIQARVLRALAQAIQYINDNPELSRKTVGEYLQLSDDELKHTWPDYVFSLTLDNTLIANMLIQAHWATQSGYTSILQVPDFRRFVDSRALSALEQSNTPGDGL</sequence>
<dbReference type="RefSeq" id="WP_207326074.1">
    <property type="nucleotide sequence ID" value="NZ_CP071504.1"/>
</dbReference>
<feature type="domain" description="SsuA/THI5-like" evidence="4">
    <location>
        <begin position="43"/>
        <end position="249"/>
    </location>
</feature>
<evidence type="ECO:0000313" key="6">
    <source>
        <dbReference type="Proteomes" id="UP000663281"/>
    </source>
</evidence>
<dbReference type="AlphaFoldDB" id="A0A974XQS0"/>
<evidence type="ECO:0000313" key="5">
    <source>
        <dbReference type="EMBL" id="QSX31571.1"/>
    </source>
</evidence>
<dbReference type="Proteomes" id="UP000663281">
    <property type="component" value="Chromosome"/>
</dbReference>
<dbReference type="Pfam" id="PF09084">
    <property type="entry name" value="NMT1"/>
    <property type="match status" value="1"/>
</dbReference>
<dbReference type="PANTHER" id="PTHR30024">
    <property type="entry name" value="ALIPHATIC SULFONATES-BINDING PROTEIN-RELATED"/>
    <property type="match status" value="1"/>
</dbReference>
<dbReference type="Gene3D" id="3.40.190.10">
    <property type="entry name" value="Periplasmic binding protein-like II"/>
    <property type="match status" value="3"/>
</dbReference>
<dbReference type="GO" id="GO:0042918">
    <property type="term" value="P:alkanesulfonate transmembrane transport"/>
    <property type="evidence" value="ECO:0007669"/>
    <property type="project" value="TreeGrafter"/>
</dbReference>
<dbReference type="InterPro" id="IPR015168">
    <property type="entry name" value="SsuA/THI5"/>
</dbReference>